<evidence type="ECO:0000256" key="1">
    <source>
        <dbReference type="SAM" id="MobiDB-lite"/>
    </source>
</evidence>
<dbReference type="NCBIfam" id="NF040582">
    <property type="entry name" value="STY4528_fam"/>
    <property type="match status" value="1"/>
</dbReference>
<reference evidence="2 3" key="1">
    <citation type="submission" date="2017-11" db="EMBL/GenBank/DDBJ databases">
        <title>Genome-resolved metagenomics identifies genetic mobility, metabolic interactions, and unexpected diversity in perchlorate-reducing communities.</title>
        <authorList>
            <person name="Barnum T.P."/>
            <person name="Figueroa I.A."/>
            <person name="Carlstrom C.I."/>
            <person name="Lucas L.N."/>
            <person name="Engelbrektson A.L."/>
            <person name="Coates J.D."/>
        </authorList>
    </citation>
    <scope>NUCLEOTIDE SEQUENCE [LARGE SCALE GENOMIC DNA]</scope>
    <source>
        <strain evidence="2">BM301</strain>
    </source>
</reference>
<dbReference type="Pfam" id="PF13730">
    <property type="entry name" value="HTH_36"/>
    <property type="match status" value="1"/>
</dbReference>
<protein>
    <submittedName>
        <fullName evidence="2">Helix-turn-helix domain-containing protein</fullName>
    </submittedName>
</protein>
<accession>A0A2N6CV54</accession>
<proteinExistence type="predicted"/>
<dbReference type="EMBL" id="PKUN01000021">
    <property type="protein sequence ID" value="PLX61079.1"/>
    <property type="molecule type" value="Genomic_DNA"/>
</dbReference>
<comment type="caution">
    <text evidence="2">The sequence shown here is derived from an EMBL/GenBank/DDBJ whole genome shotgun (WGS) entry which is preliminary data.</text>
</comment>
<evidence type="ECO:0000313" key="3">
    <source>
        <dbReference type="Proteomes" id="UP000235015"/>
    </source>
</evidence>
<dbReference type="InterPro" id="IPR047749">
    <property type="entry name" value="STY4528-like"/>
</dbReference>
<sequence length="419" mass="47228">MAEGSRGLRPETHALDALIQATIDRAQQEPGSLHTDTMLFMGNRHQAFPTLVVQDPVLEPVDKLVWMVILLQAQEMGNTTAFPSYEYLARKTNVASTSTISRAIAILRATRWLTLCARLRATSGRFGGNVYALHDEPLPLADALHLDPDYMNFLRQSLTHYHARVRLVASGVLDTIDEDIHEGIDICAAQHPLERRVQAVEVIQRDLPRRYFAFSAKVMVRLRNRVVEKAPDHRDQNSKTDANHNQNLHPQKSKAGSCSSYINTTTTTETTEATKFFSHVDAEAMLIYPRRLSENQCALADRYLTTVAADVRQSILDELEGRLRSAQKGMPPLYDEMRFLHALCRAAKQGEFIPNLGIKVHDERLARARERARHQTQQTPASEDAARRHSTLAAGQKRLDAIRRSLKMPIPADKDSKPH</sequence>
<dbReference type="Proteomes" id="UP000235015">
    <property type="component" value="Unassembled WGS sequence"/>
</dbReference>
<gene>
    <name evidence="2" type="ORF">C0630_11750</name>
</gene>
<dbReference type="STRING" id="1111735.GCA_000428045_01784"/>
<evidence type="ECO:0000313" key="2">
    <source>
        <dbReference type="EMBL" id="PLX61079.1"/>
    </source>
</evidence>
<feature type="region of interest" description="Disordered" evidence="1">
    <location>
        <begin position="229"/>
        <end position="259"/>
    </location>
</feature>
<dbReference type="AlphaFoldDB" id="A0A2N6CV54"/>
<feature type="compositionally biased region" description="Polar residues" evidence="1">
    <location>
        <begin position="243"/>
        <end position="259"/>
    </location>
</feature>
<organism evidence="2 3">
    <name type="scientific">Sedimenticola selenatireducens</name>
    <dbReference type="NCBI Taxonomy" id="191960"/>
    <lineage>
        <taxon>Bacteria</taxon>
        <taxon>Pseudomonadati</taxon>
        <taxon>Pseudomonadota</taxon>
        <taxon>Gammaproteobacteria</taxon>
        <taxon>Chromatiales</taxon>
        <taxon>Sedimenticolaceae</taxon>
        <taxon>Sedimenticola</taxon>
    </lineage>
</organism>
<feature type="compositionally biased region" description="Basic and acidic residues" evidence="1">
    <location>
        <begin position="229"/>
        <end position="242"/>
    </location>
</feature>
<dbReference type="RefSeq" id="WP_273439632.1">
    <property type="nucleotide sequence ID" value="NZ_PKUN01000021.1"/>
</dbReference>
<name>A0A2N6CV54_9GAMM</name>
<feature type="region of interest" description="Disordered" evidence="1">
    <location>
        <begin position="368"/>
        <end position="419"/>
    </location>
</feature>